<dbReference type="Proteomes" id="UP000245845">
    <property type="component" value="Unassembled WGS sequence"/>
</dbReference>
<dbReference type="InterPro" id="IPR005119">
    <property type="entry name" value="LysR_subst-bd"/>
</dbReference>
<dbReference type="GO" id="GO:0003700">
    <property type="term" value="F:DNA-binding transcription factor activity"/>
    <property type="evidence" value="ECO:0007669"/>
    <property type="project" value="InterPro"/>
</dbReference>
<keyword evidence="3 6" id="KW-0238">DNA-binding</keyword>
<comment type="caution">
    <text evidence="6">The sequence shown here is derived from an EMBL/GenBank/DDBJ whole genome shotgun (WGS) entry which is preliminary data.</text>
</comment>
<evidence type="ECO:0000256" key="1">
    <source>
        <dbReference type="ARBA" id="ARBA00009437"/>
    </source>
</evidence>
<dbReference type="Pfam" id="PF00126">
    <property type="entry name" value="HTH_1"/>
    <property type="match status" value="1"/>
</dbReference>
<keyword evidence="7" id="KW-1185">Reference proteome</keyword>
<dbReference type="GO" id="GO:0000976">
    <property type="term" value="F:transcription cis-regulatory region binding"/>
    <property type="evidence" value="ECO:0007669"/>
    <property type="project" value="TreeGrafter"/>
</dbReference>
<gene>
    <name evidence="6" type="ORF">A8806_106189</name>
</gene>
<evidence type="ECO:0000256" key="4">
    <source>
        <dbReference type="ARBA" id="ARBA00023163"/>
    </source>
</evidence>
<dbReference type="Gene3D" id="3.40.190.290">
    <property type="match status" value="1"/>
</dbReference>
<dbReference type="CDD" id="cd08434">
    <property type="entry name" value="PBP2_GltC_like"/>
    <property type="match status" value="1"/>
</dbReference>
<dbReference type="PANTHER" id="PTHR30126">
    <property type="entry name" value="HTH-TYPE TRANSCRIPTIONAL REGULATOR"/>
    <property type="match status" value="1"/>
</dbReference>
<dbReference type="InterPro" id="IPR036390">
    <property type="entry name" value="WH_DNA-bd_sf"/>
</dbReference>
<accession>A0A2Y9BGE4</accession>
<name>A0A2Y9BGE4_9FIRM</name>
<feature type="domain" description="HTH lysR-type" evidence="5">
    <location>
        <begin position="1"/>
        <end position="58"/>
    </location>
</feature>
<dbReference type="Gene3D" id="1.10.10.10">
    <property type="entry name" value="Winged helix-like DNA-binding domain superfamily/Winged helix DNA-binding domain"/>
    <property type="match status" value="1"/>
</dbReference>
<reference evidence="6 7" key="1">
    <citation type="submission" date="2018-05" db="EMBL/GenBank/DDBJ databases">
        <title>The Hungate 1000. A catalogue of reference genomes from the rumen microbiome.</title>
        <authorList>
            <person name="Kelly W."/>
        </authorList>
    </citation>
    <scope>NUCLEOTIDE SEQUENCE [LARGE SCALE GENOMIC DNA]</scope>
    <source>
        <strain evidence="6 7">NLAE-zl-C242</strain>
    </source>
</reference>
<evidence type="ECO:0000256" key="2">
    <source>
        <dbReference type="ARBA" id="ARBA00023015"/>
    </source>
</evidence>
<dbReference type="SUPFAM" id="SSF53850">
    <property type="entry name" value="Periplasmic binding protein-like II"/>
    <property type="match status" value="1"/>
</dbReference>
<proteinExistence type="inferred from homology"/>
<evidence type="ECO:0000256" key="3">
    <source>
        <dbReference type="ARBA" id="ARBA00023125"/>
    </source>
</evidence>
<dbReference type="SUPFAM" id="SSF46785">
    <property type="entry name" value="Winged helix' DNA-binding domain"/>
    <property type="match status" value="1"/>
</dbReference>
<dbReference type="Pfam" id="PF03466">
    <property type="entry name" value="LysR_substrate"/>
    <property type="match status" value="1"/>
</dbReference>
<dbReference type="EMBL" id="QGDL01000006">
    <property type="protein sequence ID" value="PWJ29451.1"/>
    <property type="molecule type" value="Genomic_DNA"/>
</dbReference>
<organism evidence="6 7">
    <name type="scientific">Faecalicatena orotica</name>
    <dbReference type="NCBI Taxonomy" id="1544"/>
    <lineage>
        <taxon>Bacteria</taxon>
        <taxon>Bacillati</taxon>
        <taxon>Bacillota</taxon>
        <taxon>Clostridia</taxon>
        <taxon>Lachnospirales</taxon>
        <taxon>Lachnospiraceae</taxon>
        <taxon>Faecalicatena</taxon>
    </lineage>
</organism>
<dbReference type="RefSeq" id="WP_109731298.1">
    <property type="nucleotide sequence ID" value="NZ_BAAACK010000026.1"/>
</dbReference>
<dbReference type="PROSITE" id="PS50931">
    <property type="entry name" value="HTH_LYSR"/>
    <property type="match status" value="1"/>
</dbReference>
<dbReference type="InterPro" id="IPR036388">
    <property type="entry name" value="WH-like_DNA-bd_sf"/>
</dbReference>
<dbReference type="FunFam" id="1.10.10.10:FF:000001">
    <property type="entry name" value="LysR family transcriptional regulator"/>
    <property type="match status" value="1"/>
</dbReference>
<dbReference type="PRINTS" id="PR00039">
    <property type="entry name" value="HTHLYSR"/>
</dbReference>
<protein>
    <submittedName>
        <fullName evidence="6">DNA-binding transcriptional LysR family regulator</fullName>
    </submittedName>
</protein>
<dbReference type="AlphaFoldDB" id="A0A2Y9BGE4"/>
<evidence type="ECO:0000259" key="5">
    <source>
        <dbReference type="PROSITE" id="PS50931"/>
    </source>
</evidence>
<keyword evidence="4" id="KW-0804">Transcription</keyword>
<keyword evidence="2" id="KW-0805">Transcription regulation</keyword>
<dbReference type="InterPro" id="IPR000847">
    <property type="entry name" value="LysR_HTH_N"/>
</dbReference>
<dbReference type="OrthoDB" id="1652954at2"/>
<dbReference type="PANTHER" id="PTHR30126:SF39">
    <property type="entry name" value="HTH-TYPE TRANSCRIPTIONAL REGULATOR CYSL"/>
    <property type="match status" value="1"/>
</dbReference>
<evidence type="ECO:0000313" key="6">
    <source>
        <dbReference type="EMBL" id="PWJ29451.1"/>
    </source>
</evidence>
<evidence type="ECO:0000313" key="7">
    <source>
        <dbReference type="Proteomes" id="UP000245845"/>
    </source>
</evidence>
<comment type="similarity">
    <text evidence="1">Belongs to the LysR transcriptional regulatory family.</text>
</comment>
<sequence length="294" mass="33606">MNLNQLHYFTALARMEHYTKAAEELGITQPSLSHAMNSLEKELGTKLFEKQGRNVVLTKYGRFFLKYVEESLQILDMGIKKTRSMTGQNEGRIELAYIYTLGSEFVPQLAGDFIRTFEEMKVTFHFTVGNTYEIIQGLKEEKYDIAFCSMLDKEPSIQFTPVGTQRLVAVVPKGHPLSEQKAVDLEQAAAYPQIYFTENSGLRPVVDKLFENAHLIPKIAYEIEEDGSMAGLVAQNFGIAIMPDIPVLKQLNVDVLDIRSPQQVRYIYMAQAKEKYQAPVVRRFADFVKRRQFV</sequence>